<dbReference type="Proteomes" id="UP000214689">
    <property type="component" value="Chromosome"/>
</dbReference>
<protein>
    <submittedName>
        <fullName evidence="1">Uncharacterized protein</fullName>
    </submittedName>
</protein>
<keyword evidence="2" id="KW-1185">Reference proteome</keyword>
<organism evidence="1 2">
    <name type="scientific">Mogibacterium pumilum</name>
    <dbReference type="NCBI Taxonomy" id="86332"/>
    <lineage>
        <taxon>Bacteria</taxon>
        <taxon>Bacillati</taxon>
        <taxon>Bacillota</taxon>
        <taxon>Clostridia</taxon>
        <taxon>Peptostreptococcales</taxon>
        <taxon>Anaerovoracaceae</taxon>
        <taxon>Mogibacterium</taxon>
    </lineage>
</organism>
<reference evidence="2" key="1">
    <citation type="submission" date="2016-05" db="EMBL/GenBank/DDBJ databases">
        <authorList>
            <person name="Holder M.E."/>
            <person name="Ajami N.J."/>
            <person name="Petrosino J.F."/>
        </authorList>
    </citation>
    <scope>NUCLEOTIDE SEQUENCE [LARGE SCALE GENOMIC DNA]</scope>
    <source>
        <strain evidence="2">ATCC 700696</strain>
    </source>
</reference>
<name>A0A223ARI4_9FIRM</name>
<accession>A0A223ARI4</accession>
<proteinExistence type="predicted"/>
<evidence type="ECO:0000313" key="1">
    <source>
        <dbReference type="EMBL" id="ASS37584.1"/>
    </source>
</evidence>
<sequence length="218" mass="25154">MLENKKKSVPWKERKVISVCLRDGRYILAQMVKSPYMVFFNLFSEDNSWEGVTLSTDKVLFCHAVTRQWKAHSPIERIKGVEPLSDYELPTRWIHTEGLGHRSREIIVDGVKRSVVILGTRLALVERDMIDNSKNNAPCGLYHTVVKSDLKEADWPMVENIETMSVEMYPGLNERLYLCSLLGKNVNPELEIYLGRPIPEVYNTYVKIMCGDKIPDYC</sequence>
<gene>
    <name evidence="1" type="ORF">AXF17_03345</name>
</gene>
<dbReference type="AlphaFoldDB" id="A0A223ARI4"/>
<evidence type="ECO:0000313" key="2">
    <source>
        <dbReference type="Proteomes" id="UP000214689"/>
    </source>
</evidence>
<dbReference type="EMBL" id="CP016199">
    <property type="protein sequence ID" value="ASS37584.1"/>
    <property type="molecule type" value="Genomic_DNA"/>
</dbReference>